<dbReference type="Gene3D" id="2.30.130.30">
    <property type="entry name" value="Hypothetical protein"/>
    <property type="match status" value="1"/>
</dbReference>
<evidence type="ECO:0000256" key="1">
    <source>
        <dbReference type="SAM" id="MobiDB-lite"/>
    </source>
</evidence>
<reference evidence="5" key="1">
    <citation type="journal article" date="2012" name="Nat. Genet.">
        <title>Whole-genome sequence of Schistosoma haematobium.</title>
        <authorList>
            <person name="Young N.D."/>
            <person name="Jex A.R."/>
            <person name="Li B."/>
            <person name="Liu S."/>
            <person name="Yang L."/>
            <person name="Xiong Z."/>
            <person name="Li Y."/>
            <person name="Cantacessi C."/>
            <person name="Hall R.S."/>
            <person name="Xu X."/>
            <person name="Chen F."/>
            <person name="Wu X."/>
            <person name="Zerlotini A."/>
            <person name="Oliveira G."/>
            <person name="Hofmann A."/>
            <person name="Zhang G."/>
            <person name="Fang X."/>
            <person name="Kang Y."/>
            <person name="Campbell B.E."/>
            <person name="Loukas A."/>
            <person name="Ranganathan S."/>
            <person name="Rollinson D."/>
            <person name="Rinaldi G."/>
            <person name="Brindley P.J."/>
            <person name="Yang H."/>
            <person name="Wang J."/>
            <person name="Wang J."/>
            <person name="Gasser R.B."/>
        </authorList>
    </citation>
    <scope>NUCLEOTIDE SEQUENCE</scope>
</reference>
<dbReference type="GO" id="GO:0008270">
    <property type="term" value="F:zinc ion binding"/>
    <property type="evidence" value="ECO:0007669"/>
    <property type="project" value="InterPro"/>
</dbReference>
<dbReference type="Pfam" id="PF04266">
    <property type="entry name" value="ASCH"/>
    <property type="match status" value="1"/>
</dbReference>
<dbReference type="OrthoDB" id="338816at2759"/>
<evidence type="ECO:0000259" key="3">
    <source>
        <dbReference type="Pfam" id="PF06221"/>
    </source>
</evidence>
<dbReference type="Proteomes" id="UP000471633">
    <property type="component" value="Unassembled WGS sequence"/>
</dbReference>
<feature type="region of interest" description="Disordered" evidence="1">
    <location>
        <begin position="389"/>
        <end position="411"/>
    </location>
</feature>
<reference evidence="5" key="3">
    <citation type="submission" date="2021-06" db="EMBL/GenBank/DDBJ databases">
        <title>Chromosome-level genome assembly for S. haematobium.</title>
        <authorList>
            <person name="Stroehlein A.J."/>
        </authorList>
    </citation>
    <scope>NUCLEOTIDE SEQUENCE</scope>
</reference>
<reference evidence="5" key="2">
    <citation type="journal article" date="2019" name="Gigascience">
        <title>High-quality Schistosoma haematobium genome achieved by single-molecule and long-range sequencing.</title>
        <authorList>
            <person name="Stroehlein A.J."/>
            <person name="Korhonen P.K."/>
            <person name="Chong T.M."/>
            <person name="Lim Y.L."/>
            <person name="Chan K.G."/>
            <person name="Webster B."/>
            <person name="Rollinson D."/>
            <person name="Brindley P.J."/>
            <person name="Gasser R.B."/>
            <person name="Young N.D."/>
        </authorList>
    </citation>
    <scope>NUCLEOTIDE SEQUENCE</scope>
</reference>
<evidence type="ECO:0000259" key="2">
    <source>
        <dbReference type="Pfam" id="PF04266"/>
    </source>
</evidence>
<feature type="region of interest" description="Disordered" evidence="1">
    <location>
        <begin position="237"/>
        <end position="261"/>
    </location>
</feature>
<dbReference type="SUPFAM" id="SSF88697">
    <property type="entry name" value="PUA domain-like"/>
    <property type="match status" value="1"/>
</dbReference>
<evidence type="ECO:0000313" key="5">
    <source>
        <dbReference type="EMBL" id="KAH9595789.1"/>
    </source>
</evidence>
<dbReference type="Pfam" id="PF06221">
    <property type="entry name" value="zf-C2HC5"/>
    <property type="match status" value="1"/>
</dbReference>
<keyword evidence="6" id="KW-1185">Reference proteome</keyword>
<feature type="compositionally biased region" description="Polar residues" evidence="1">
    <location>
        <begin position="389"/>
        <end position="410"/>
    </location>
</feature>
<dbReference type="AlphaFoldDB" id="A0A922S6N8"/>
<gene>
    <name evidence="5" type="primary">TRIP4_1</name>
    <name evidence="5" type="ORF">MS3_00020010</name>
</gene>
<evidence type="ECO:0000313" key="6">
    <source>
        <dbReference type="Proteomes" id="UP000471633"/>
    </source>
</evidence>
<dbReference type="GO" id="GO:0072344">
    <property type="term" value="P:rescue of stalled ribosome"/>
    <property type="evidence" value="ECO:0007669"/>
    <property type="project" value="InterPro"/>
</dbReference>
<proteinExistence type="predicted"/>
<dbReference type="InterPro" id="IPR056993">
    <property type="entry name" value="TRIP4_3rd_dom"/>
</dbReference>
<dbReference type="Pfam" id="PF23134">
    <property type="entry name" value="TRIP4_3rd"/>
    <property type="match status" value="1"/>
</dbReference>
<dbReference type="GO" id="GO:0180022">
    <property type="term" value="C:RQC-trigger complex"/>
    <property type="evidence" value="ECO:0007669"/>
    <property type="project" value="InterPro"/>
</dbReference>
<dbReference type="EMBL" id="AMPZ03000001">
    <property type="protein sequence ID" value="KAH9595789.1"/>
    <property type="molecule type" value="Genomic_DNA"/>
</dbReference>
<comment type="caution">
    <text evidence="5">The sequence shown here is derived from an EMBL/GenBank/DDBJ whole genome shotgun (WGS) entry which is preliminary data.</text>
</comment>
<dbReference type="PANTHER" id="PTHR12963:SF4">
    <property type="entry name" value="ACTIVATING SIGNAL COINTEGRATOR 1"/>
    <property type="match status" value="1"/>
</dbReference>
<protein>
    <submittedName>
        <fullName evidence="5">Activating signal cointegrator 1</fullName>
    </submittedName>
</protein>
<dbReference type="InterPro" id="IPR039128">
    <property type="entry name" value="TRIP4-like"/>
</dbReference>
<accession>A0A922S6N8</accession>
<feature type="domain" description="ASCH" evidence="2">
    <location>
        <begin position="460"/>
        <end position="547"/>
    </location>
</feature>
<dbReference type="GO" id="GO:0005634">
    <property type="term" value="C:nucleus"/>
    <property type="evidence" value="ECO:0007669"/>
    <property type="project" value="InterPro"/>
</dbReference>
<feature type="domain" description="Activating signal cointegrator 1 third" evidence="4">
    <location>
        <begin position="305"/>
        <end position="355"/>
    </location>
</feature>
<name>A0A922S6N8_SCHHA</name>
<dbReference type="FunFam" id="2.30.130.30:FF:000006">
    <property type="entry name" value="Putative_zinc_finger_motif_-_C2HC5-type /ASCH_domain_containing_protein_-_putative"/>
    <property type="match status" value="1"/>
</dbReference>
<evidence type="ECO:0000259" key="4">
    <source>
        <dbReference type="Pfam" id="PF23134"/>
    </source>
</evidence>
<dbReference type="CTD" id="24596685"/>
<sequence>MSNDLYGCAPIPQIIMEKVKCILTKTLGEKAATDFIKACMEVDDTQMIKRRVSTLLDTRKMENRQVYEILIREKIRRSGFTGEGYRKSNCSSGVLNNISTSSDKISNSEKIDVEQSSSQTTKNKKKTKFYPLFCEGAQSDQLVSLLPGRHPCQCLATKHQLVNNCLNCGRIVCAQEGSGPCYYCGSLVCTIDEEYQLSLGTAKHSQKLHNKLSQAAWAPGTETPYYRLIRRAQKSKQESTSEIISTESNSNSGLESDSDDNDLIKKSAQGAQIRLEQGLINALCKRDKLLEFDTTCARRTRVIDDELDYFATEGGVGSAAWLSPEVREKIAQRVIDLRAQRHSHRLQSARMCIDLDKCDVIKEDTRDEAAGKLYNPNQEEMDELCKSSTISNVNQSSGDNKKTVNSNNGEITLPTFIPQSMDSKNYDDQNPVIVALNQSTSLLRIQDDESRQLVDEGYCLSLHQPWASLLVRGIKLEEGRTWYTPYRGCLWIASTVNKTDPEEITAIENKYLKAGVPKSDMPTSYPTSCLLGRVNIVNVITQEEYREKQPDGPSQSPYVFICADPRETLIKFPIRGKHKIYKLEKHIHIAAKKNLT</sequence>
<feature type="compositionally biased region" description="Low complexity" evidence="1">
    <location>
        <begin position="240"/>
        <end position="252"/>
    </location>
</feature>
<dbReference type="PANTHER" id="PTHR12963">
    <property type="entry name" value="THYROID RECEPTOR INTERACTING PROTEIN RELATED"/>
    <property type="match status" value="1"/>
</dbReference>
<dbReference type="InterPro" id="IPR009349">
    <property type="entry name" value="TRIP4/RQT4_C2HC5_Znf"/>
</dbReference>
<dbReference type="InterPro" id="IPR015947">
    <property type="entry name" value="PUA-like_sf"/>
</dbReference>
<dbReference type="GeneID" id="24596685"/>
<reference evidence="5" key="4">
    <citation type="journal article" date="2022" name="PLoS Pathog.">
        <title>Chromosome-level genome of Schistosoma haematobium underpins genome-wide explorations of molecular variation.</title>
        <authorList>
            <person name="Stroehlein A.J."/>
            <person name="Korhonen P.K."/>
            <person name="Lee V.V."/>
            <person name="Ralph S.A."/>
            <person name="Mentink-Kane M."/>
            <person name="You H."/>
            <person name="McManus D.P."/>
            <person name="Tchuente L.T."/>
            <person name="Stothard J.R."/>
            <person name="Kaur P."/>
            <person name="Dudchenko O."/>
            <person name="Aiden E.L."/>
            <person name="Yang B."/>
            <person name="Yang H."/>
            <person name="Emery A.M."/>
            <person name="Webster B.L."/>
            <person name="Brindley P.J."/>
            <person name="Rollinson D."/>
            <person name="Chang B.C.H."/>
            <person name="Gasser R.B."/>
            <person name="Young N.D."/>
        </authorList>
    </citation>
    <scope>NUCLEOTIDE SEQUENCE</scope>
</reference>
<dbReference type="InterPro" id="IPR007374">
    <property type="entry name" value="ASCH_domain"/>
</dbReference>
<organism evidence="5 6">
    <name type="scientific">Schistosoma haematobium</name>
    <name type="common">Blood fluke</name>
    <dbReference type="NCBI Taxonomy" id="6185"/>
    <lineage>
        <taxon>Eukaryota</taxon>
        <taxon>Metazoa</taxon>
        <taxon>Spiralia</taxon>
        <taxon>Lophotrochozoa</taxon>
        <taxon>Platyhelminthes</taxon>
        <taxon>Trematoda</taxon>
        <taxon>Digenea</taxon>
        <taxon>Strigeidida</taxon>
        <taxon>Schistosomatoidea</taxon>
        <taxon>Schistosomatidae</taxon>
        <taxon>Schistosoma</taxon>
    </lineage>
</organism>
<dbReference type="CDD" id="cd06554">
    <property type="entry name" value="ASCH_ASC-1_like"/>
    <property type="match status" value="1"/>
</dbReference>
<feature type="domain" description="TRIP4/RQT4 C2HC5-type zinc finger" evidence="3">
    <location>
        <begin position="150"/>
        <end position="196"/>
    </location>
</feature>
<dbReference type="RefSeq" id="XP_051074617.1">
    <property type="nucleotide sequence ID" value="XM_051219626.1"/>
</dbReference>